<evidence type="ECO:0000313" key="1">
    <source>
        <dbReference type="EMBL" id="GAA2216409.1"/>
    </source>
</evidence>
<organism evidence="1 2">
    <name type="scientific">Nonomuraea monospora</name>
    <dbReference type="NCBI Taxonomy" id="568818"/>
    <lineage>
        <taxon>Bacteria</taxon>
        <taxon>Bacillati</taxon>
        <taxon>Actinomycetota</taxon>
        <taxon>Actinomycetes</taxon>
        <taxon>Streptosporangiales</taxon>
        <taxon>Streptosporangiaceae</taxon>
        <taxon>Nonomuraea</taxon>
    </lineage>
</organism>
<evidence type="ECO:0000313" key="2">
    <source>
        <dbReference type="Proteomes" id="UP001499843"/>
    </source>
</evidence>
<reference evidence="1 2" key="1">
    <citation type="journal article" date="2019" name="Int. J. Syst. Evol. Microbiol.">
        <title>The Global Catalogue of Microorganisms (GCM) 10K type strain sequencing project: providing services to taxonomists for standard genome sequencing and annotation.</title>
        <authorList>
            <consortium name="The Broad Institute Genomics Platform"/>
            <consortium name="The Broad Institute Genome Sequencing Center for Infectious Disease"/>
            <person name="Wu L."/>
            <person name="Ma J."/>
        </authorList>
    </citation>
    <scope>NUCLEOTIDE SEQUENCE [LARGE SCALE GENOMIC DNA]</scope>
    <source>
        <strain evidence="1 2">JCM 16114</strain>
    </source>
</reference>
<comment type="caution">
    <text evidence="1">The sequence shown here is derived from an EMBL/GenBank/DDBJ whole genome shotgun (WGS) entry which is preliminary data.</text>
</comment>
<keyword evidence="2" id="KW-1185">Reference proteome</keyword>
<proteinExistence type="predicted"/>
<protein>
    <submittedName>
        <fullName evidence="1">Uncharacterized protein</fullName>
    </submittedName>
</protein>
<name>A0ABN3D3M3_9ACTN</name>
<dbReference type="Proteomes" id="UP001499843">
    <property type="component" value="Unassembled WGS sequence"/>
</dbReference>
<gene>
    <name evidence="1" type="ORF">GCM10009850_118780</name>
</gene>
<accession>A0ABN3D3M3</accession>
<dbReference type="EMBL" id="BAAAQX010000068">
    <property type="protein sequence ID" value="GAA2216409.1"/>
    <property type="molecule type" value="Genomic_DNA"/>
</dbReference>
<sequence>MGAAVLRGAVLRGAGRGAVVCGVARRCVAQRGAAGRSGAQRGAVRGLHTRGVVWRDGGVAVRWTFGCSADVRVRLGVVSGAGLGA</sequence>